<accession>A0ABW5N5N8</accession>
<evidence type="ECO:0000256" key="1">
    <source>
        <dbReference type="SAM" id="MobiDB-lite"/>
    </source>
</evidence>
<evidence type="ECO:0000313" key="4">
    <source>
        <dbReference type="Proteomes" id="UP001597459"/>
    </source>
</evidence>
<feature type="region of interest" description="Disordered" evidence="1">
    <location>
        <begin position="97"/>
        <end position="116"/>
    </location>
</feature>
<dbReference type="InterPro" id="IPR029045">
    <property type="entry name" value="ClpP/crotonase-like_dom_sf"/>
</dbReference>
<sequence length="527" mass="60147">MIRTILVFAVVISVVSCTSVKKFNAQLTREHTVTELHADVDYALKKLKKLHPDLYWYISKEVLEQKFDSLKNSIKSPMSSQAFYKKITPVITSIRQGHTSVGMPGKRQTKKEVKEKGVRKSPFKSLRIEKIADELVIKKNHGKDSTKYVGETLLKVDGKPVEELLKAFKNLQTGDGYNQTFIPRYTSTYLGYFYEKTHPQKDSVLLTLKKGDLVYESYLHAIYSKSKSSEKKKDSIRPARKKISREEKRIAKAKRKSIQKYRKHHGYNPYTKEYNRNFTLIRSDTLPVVGYMKIRGFSKGRYKEFYEDSFQKMDSAKASHLVLDLRGNLGGRLSEIDHLYAYLTDKEYVFIKKATMTSRTSNLYPLYHSPSWFMKALGVLFSPGVALFQVVTVKKDNGIPYFKFKYNKSRTPKERNYKGAVYVLIDGESFSASSILSTHLKATGRATFIGEETGGAYNGTIAGVFANVELPTSKLKVRIGLMNISTPYETKPDGYGIKPDITIPEKHKNKDSILQTALQQIAKTKEN</sequence>
<dbReference type="SMART" id="SM00245">
    <property type="entry name" value="TSPc"/>
    <property type="match status" value="1"/>
</dbReference>
<dbReference type="Pfam" id="PF03572">
    <property type="entry name" value="Peptidase_S41"/>
    <property type="match status" value="1"/>
</dbReference>
<feature type="domain" description="Tail specific protease" evidence="2">
    <location>
        <begin position="273"/>
        <end position="504"/>
    </location>
</feature>
<proteinExistence type="predicted"/>
<dbReference type="PROSITE" id="PS51257">
    <property type="entry name" value="PROKAR_LIPOPROTEIN"/>
    <property type="match status" value="1"/>
</dbReference>
<evidence type="ECO:0000313" key="3">
    <source>
        <dbReference type="EMBL" id="MFD2590962.1"/>
    </source>
</evidence>
<dbReference type="InterPro" id="IPR005151">
    <property type="entry name" value="Tail-specific_protease"/>
</dbReference>
<organism evidence="3 4">
    <name type="scientific">Aquimarina hainanensis</name>
    <dbReference type="NCBI Taxonomy" id="1578017"/>
    <lineage>
        <taxon>Bacteria</taxon>
        <taxon>Pseudomonadati</taxon>
        <taxon>Bacteroidota</taxon>
        <taxon>Flavobacteriia</taxon>
        <taxon>Flavobacteriales</taxon>
        <taxon>Flavobacteriaceae</taxon>
        <taxon>Aquimarina</taxon>
    </lineage>
</organism>
<dbReference type="RefSeq" id="WP_378258816.1">
    <property type="nucleotide sequence ID" value="NZ_JBHSJV010000001.1"/>
</dbReference>
<gene>
    <name evidence="3" type="ORF">ACFSTE_08980</name>
</gene>
<evidence type="ECO:0000259" key="2">
    <source>
        <dbReference type="SMART" id="SM00245"/>
    </source>
</evidence>
<protein>
    <submittedName>
        <fullName evidence="3">S41 family peptidase</fullName>
    </submittedName>
</protein>
<reference evidence="4" key="1">
    <citation type="journal article" date="2019" name="Int. J. Syst. Evol. Microbiol.">
        <title>The Global Catalogue of Microorganisms (GCM) 10K type strain sequencing project: providing services to taxonomists for standard genome sequencing and annotation.</title>
        <authorList>
            <consortium name="The Broad Institute Genomics Platform"/>
            <consortium name="The Broad Institute Genome Sequencing Center for Infectious Disease"/>
            <person name="Wu L."/>
            <person name="Ma J."/>
        </authorList>
    </citation>
    <scope>NUCLEOTIDE SEQUENCE [LARGE SCALE GENOMIC DNA]</scope>
    <source>
        <strain evidence="4">KCTC 42423</strain>
    </source>
</reference>
<name>A0ABW5N5N8_9FLAO</name>
<dbReference type="SUPFAM" id="SSF52096">
    <property type="entry name" value="ClpP/crotonase"/>
    <property type="match status" value="1"/>
</dbReference>
<dbReference type="PANTHER" id="PTHR32060:SF30">
    <property type="entry name" value="CARBOXY-TERMINAL PROCESSING PROTEASE CTPA"/>
    <property type="match status" value="1"/>
</dbReference>
<dbReference type="Proteomes" id="UP001597459">
    <property type="component" value="Unassembled WGS sequence"/>
</dbReference>
<keyword evidence="4" id="KW-1185">Reference proteome</keyword>
<dbReference type="Gene3D" id="3.90.226.10">
    <property type="entry name" value="2-enoyl-CoA Hydratase, Chain A, domain 1"/>
    <property type="match status" value="1"/>
</dbReference>
<dbReference type="EMBL" id="JBHULX010000013">
    <property type="protein sequence ID" value="MFD2590962.1"/>
    <property type="molecule type" value="Genomic_DNA"/>
</dbReference>
<comment type="caution">
    <text evidence="3">The sequence shown here is derived from an EMBL/GenBank/DDBJ whole genome shotgun (WGS) entry which is preliminary data.</text>
</comment>
<dbReference type="PANTHER" id="PTHR32060">
    <property type="entry name" value="TAIL-SPECIFIC PROTEASE"/>
    <property type="match status" value="1"/>
</dbReference>